<keyword evidence="1" id="KW-0812">Transmembrane</keyword>
<evidence type="ECO:0000313" key="3">
    <source>
        <dbReference type="EMBL" id="RIH87645.1"/>
    </source>
</evidence>
<keyword evidence="4" id="KW-1185">Reference proteome</keyword>
<evidence type="ECO:0000259" key="2">
    <source>
        <dbReference type="Pfam" id="PF04173"/>
    </source>
</evidence>
<feature type="domain" description="TQO small subunit DoxD" evidence="2">
    <location>
        <begin position="32"/>
        <end position="178"/>
    </location>
</feature>
<keyword evidence="1" id="KW-0472">Membrane</keyword>
<proteinExistence type="predicted"/>
<comment type="caution">
    <text evidence="3">The sequence shown here is derived from an EMBL/GenBank/DDBJ whole genome shotgun (WGS) entry which is preliminary data.</text>
</comment>
<dbReference type="EMBL" id="QWLA01000017">
    <property type="protein sequence ID" value="RIH87645.1"/>
    <property type="molecule type" value="Genomic_DNA"/>
</dbReference>
<keyword evidence="1" id="KW-1133">Transmembrane helix</keyword>
<evidence type="ECO:0000256" key="1">
    <source>
        <dbReference type="SAM" id="Phobius"/>
    </source>
</evidence>
<dbReference type="PANTHER" id="PTHR39157:SF1">
    <property type="entry name" value="DOXX FAMILY PROTEIN"/>
    <property type="match status" value="1"/>
</dbReference>
<dbReference type="InterPro" id="IPR007301">
    <property type="entry name" value="DoxD"/>
</dbReference>
<dbReference type="PANTHER" id="PTHR39157">
    <property type="entry name" value="INTEGRAL MEMBRANE PROTEIN-RELATED"/>
    <property type="match status" value="1"/>
</dbReference>
<dbReference type="RefSeq" id="WP_119276526.1">
    <property type="nucleotide sequence ID" value="NZ_QWLA01000017.1"/>
</dbReference>
<name>A0A399EVI4_9DEIN</name>
<dbReference type="AlphaFoldDB" id="A0A399EVI4"/>
<sequence length="190" mass="20756">MAAARIGTNVQIPEPSITRFLFADARLSPIWLVLRVYLGWQWLEAGWGKLTNPAGVWVGDKAGAAVGGFLERALSKTTGEHPDVTGWYAWFIQNVALPNKVLFSYLVTYGEILVGLALIVGLLTGFAAFFAGLMNAAFLLAGTVSSNPWMFIVATWLVLAWRTAGYLGLDYFVLPRLGVAFRRRSEAGSQ</sequence>
<reference evidence="3 4" key="1">
    <citation type="submission" date="2018-08" db="EMBL/GenBank/DDBJ databases">
        <title>Meiothermus roseus NBRC 110900 genome sequencing project.</title>
        <authorList>
            <person name="Da Costa M.S."/>
            <person name="Albuquerque L."/>
            <person name="Raposo P."/>
            <person name="Froufe H.J.C."/>
            <person name="Barroso C.S."/>
            <person name="Egas C."/>
        </authorList>
    </citation>
    <scope>NUCLEOTIDE SEQUENCE [LARGE SCALE GENOMIC DNA]</scope>
    <source>
        <strain evidence="3 4">NBRC 110900</strain>
    </source>
</reference>
<feature type="transmembrane region" description="Helical" evidence="1">
    <location>
        <begin position="112"/>
        <end position="137"/>
    </location>
</feature>
<protein>
    <submittedName>
        <fullName evidence="3">DoxX</fullName>
    </submittedName>
</protein>
<dbReference type="Pfam" id="PF04173">
    <property type="entry name" value="DoxD"/>
    <property type="match status" value="1"/>
</dbReference>
<gene>
    <name evidence="3" type="ORF">Mrose_01202</name>
</gene>
<dbReference type="Proteomes" id="UP000265341">
    <property type="component" value="Unassembled WGS sequence"/>
</dbReference>
<feature type="transmembrane region" description="Helical" evidence="1">
    <location>
        <begin position="149"/>
        <end position="174"/>
    </location>
</feature>
<accession>A0A399EVI4</accession>
<dbReference type="OrthoDB" id="26941at2"/>
<organism evidence="3 4">
    <name type="scientific">Calidithermus roseus</name>
    <dbReference type="NCBI Taxonomy" id="1644118"/>
    <lineage>
        <taxon>Bacteria</taxon>
        <taxon>Thermotogati</taxon>
        <taxon>Deinococcota</taxon>
        <taxon>Deinococci</taxon>
        <taxon>Thermales</taxon>
        <taxon>Thermaceae</taxon>
        <taxon>Calidithermus</taxon>
    </lineage>
</organism>
<evidence type="ECO:0000313" key="4">
    <source>
        <dbReference type="Proteomes" id="UP000265341"/>
    </source>
</evidence>